<dbReference type="SUPFAM" id="SSF53448">
    <property type="entry name" value="Nucleotide-diphospho-sugar transferases"/>
    <property type="match status" value="1"/>
</dbReference>
<feature type="transmembrane region" description="Helical" evidence="12">
    <location>
        <begin position="45"/>
        <end position="63"/>
    </location>
</feature>
<dbReference type="PANTHER" id="PTHR43867">
    <property type="entry name" value="CELLULOSE SYNTHASE CATALYTIC SUBUNIT A [UDP-FORMING]"/>
    <property type="match status" value="1"/>
</dbReference>
<gene>
    <name evidence="14" type="primary">mdoH</name>
    <name evidence="14" type="ORF">K7G82_04890</name>
</gene>
<comment type="pathway">
    <text evidence="2">Glycan metabolism; osmoregulated periplasmic glucan (OPG) biosynthesis.</text>
</comment>
<sequence length="620" mass="67513">MLAPIRPAGVADGLPAEAPIEMPVQSFREAPRPGRRVVTTPDDMIERRILVVVATLALGMFAATEMMRPLAGLRLPGLLDGALFLLTLSLFCWIALGFVNAVIGFCVLLAGRAQPHFSAWPTAIPRRRTAVLVPIYHEDMGPIAARVHTMAKTLAEAGVARQFDIFLLSDSGADAAEAEHAAYLALRDACPLPVYYRRRSQNLARKPGNIAEWVRRFGGAYDYMVVLDADSLMRGEVMARLAGVMDRSPGIALIQTVPSVVGGRTIFARWQQFAAAAYGPISTAGLVWWSGAEATFWGHNAIIRVKAFAESCGLPELAGREPFGGHIMSHDMVEAGLLRRRGWAVHMVSIEGSHEEFPPTLNDHAVRDRRWCQGNLQHIRLLAAAGFHWINRLQLLMGASAYLASPLWLMLALVALLQGAGLVDASSFAPSLWPIMLTLSLLFGPKLLSLAWIAIDREQRDKLGGTRSVLRSMMLEVPLAMLVAPVTMISQTIAVFDILRGRPSGWRPQRRDAHGIPLRQALNDYRYHVGIGLAFLAMILIAGGSTPWLLPIVFSLLLAPVTASLTARADWGDRLARRGVLAVDEDAPALPVSNDLAEIGALRTATDGDRITLSVPPPMR</sequence>
<accession>A0ABS7PJZ8</accession>
<dbReference type="Proteomes" id="UP000706039">
    <property type="component" value="Unassembled WGS sequence"/>
</dbReference>
<evidence type="ECO:0000256" key="10">
    <source>
        <dbReference type="ARBA" id="ARBA00022989"/>
    </source>
</evidence>
<evidence type="ECO:0000259" key="13">
    <source>
        <dbReference type="Pfam" id="PF13632"/>
    </source>
</evidence>
<feature type="transmembrane region" description="Helical" evidence="12">
    <location>
        <begin position="435"/>
        <end position="455"/>
    </location>
</feature>
<comment type="subcellular location">
    <subcellularLocation>
        <location evidence="1">Cell inner membrane</location>
        <topology evidence="1">Multi-pass membrane protein</topology>
    </subcellularLocation>
</comment>
<evidence type="ECO:0000313" key="14">
    <source>
        <dbReference type="EMBL" id="MBY8821617.1"/>
    </source>
</evidence>
<evidence type="ECO:0000256" key="12">
    <source>
        <dbReference type="SAM" id="Phobius"/>
    </source>
</evidence>
<dbReference type="RefSeq" id="WP_222988719.1">
    <property type="nucleotide sequence ID" value="NZ_JAINVV010000003.1"/>
</dbReference>
<reference evidence="14 15" key="1">
    <citation type="submission" date="2021-08" db="EMBL/GenBank/DDBJ databases">
        <authorList>
            <person name="Tuo L."/>
        </authorList>
    </citation>
    <scope>NUCLEOTIDE SEQUENCE [LARGE SCALE GENOMIC DNA]</scope>
    <source>
        <strain evidence="14 15">JCM 31229</strain>
    </source>
</reference>
<evidence type="ECO:0000256" key="4">
    <source>
        <dbReference type="ARBA" id="ARBA00020585"/>
    </source>
</evidence>
<evidence type="ECO:0000256" key="7">
    <source>
        <dbReference type="ARBA" id="ARBA00022676"/>
    </source>
</evidence>
<dbReference type="NCBIfam" id="NF003958">
    <property type="entry name" value="PRK05454.2-1"/>
    <property type="match status" value="1"/>
</dbReference>
<evidence type="ECO:0000256" key="11">
    <source>
        <dbReference type="ARBA" id="ARBA00023136"/>
    </source>
</evidence>
<evidence type="ECO:0000256" key="2">
    <source>
        <dbReference type="ARBA" id="ARBA00005001"/>
    </source>
</evidence>
<name>A0ABS7PJZ8_9SPHN</name>
<dbReference type="InterPro" id="IPR050321">
    <property type="entry name" value="Glycosyltr_2/OpgH_subfam"/>
</dbReference>
<evidence type="ECO:0000256" key="3">
    <source>
        <dbReference type="ARBA" id="ARBA00009337"/>
    </source>
</evidence>
<keyword evidence="10 12" id="KW-1133">Transmembrane helix</keyword>
<evidence type="ECO:0000256" key="8">
    <source>
        <dbReference type="ARBA" id="ARBA00022679"/>
    </source>
</evidence>
<comment type="caution">
    <text evidence="14">The sequence shown here is derived from an EMBL/GenBank/DDBJ whole genome shotgun (WGS) entry which is preliminary data.</text>
</comment>
<keyword evidence="6" id="KW-0997">Cell inner membrane</keyword>
<dbReference type="EMBL" id="JAINVV010000003">
    <property type="protein sequence ID" value="MBY8821617.1"/>
    <property type="molecule type" value="Genomic_DNA"/>
</dbReference>
<dbReference type="Gene3D" id="3.90.550.10">
    <property type="entry name" value="Spore Coat Polysaccharide Biosynthesis Protein SpsA, Chain A"/>
    <property type="match status" value="1"/>
</dbReference>
<dbReference type="InterPro" id="IPR029044">
    <property type="entry name" value="Nucleotide-diphossugar_trans"/>
</dbReference>
<protein>
    <recommendedName>
        <fullName evidence="4">Glucans biosynthesis glucosyltransferase H</fullName>
    </recommendedName>
</protein>
<feature type="transmembrane region" description="Helical" evidence="12">
    <location>
        <begin position="475"/>
        <end position="499"/>
    </location>
</feature>
<feature type="domain" description="Glycosyltransferase 2-like" evidence="13">
    <location>
        <begin position="225"/>
        <end position="439"/>
    </location>
</feature>
<keyword evidence="8 14" id="KW-0808">Transferase</keyword>
<feature type="transmembrane region" description="Helical" evidence="12">
    <location>
        <begin position="403"/>
        <end position="423"/>
    </location>
</feature>
<dbReference type="Pfam" id="PF13632">
    <property type="entry name" value="Glyco_trans_2_3"/>
    <property type="match status" value="1"/>
</dbReference>
<comment type="similarity">
    <text evidence="3">Belongs to the glycosyltransferase 2 family. OpgH subfamily.</text>
</comment>
<evidence type="ECO:0000256" key="6">
    <source>
        <dbReference type="ARBA" id="ARBA00022519"/>
    </source>
</evidence>
<dbReference type="InterPro" id="IPR001173">
    <property type="entry name" value="Glyco_trans_2-like"/>
</dbReference>
<evidence type="ECO:0000313" key="15">
    <source>
        <dbReference type="Proteomes" id="UP000706039"/>
    </source>
</evidence>
<dbReference type="NCBIfam" id="NF003962">
    <property type="entry name" value="PRK05454.2-5"/>
    <property type="match status" value="1"/>
</dbReference>
<keyword evidence="11 12" id="KW-0472">Membrane</keyword>
<proteinExistence type="inferred from homology"/>
<keyword evidence="5" id="KW-1003">Cell membrane</keyword>
<dbReference type="PANTHER" id="PTHR43867:SF5">
    <property type="entry name" value="GLUCANS BIOSYNTHESIS GLUCOSYLTRANSFERASE H"/>
    <property type="match status" value="1"/>
</dbReference>
<dbReference type="GO" id="GO:0016757">
    <property type="term" value="F:glycosyltransferase activity"/>
    <property type="evidence" value="ECO:0007669"/>
    <property type="project" value="UniProtKB-KW"/>
</dbReference>
<keyword evidence="9 12" id="KW-0812">Transmembrane</keyword>
<evidence type="ECO:0000256" key="5">
    <source>
        <dbReference type="ARBA" id="ARBA00022475"/>
    </source>
</evidence>
<feature type="transmembrane region" description="Helical" evidence="12">
    <location>
        <begin position="83"/>
        <end position="110"/>
    </location>
</feature>
<evidence type="ECO:0000256" key="1">
    <source>
        <dbReference type="ARBA" id="ARBA00004429"/>
    </source>
</evidence>
<keyword evidence="7 14" id="KW-0328">Glycosyltransferase</keyword>
<evidence type="ECO:0000256" key="9">
    <source>
        <dbReference type="ARBA" id="ARBA00022692"/>
    </source>
</evidence>
<organism evidence="14 15">
    <name type="scientific">Sphingomonas colocasiae</name>
    <dbReference type="NCBI Taxonomy" id="1848973"/>
    <lineage>
        <taxon>Bacteria</taxon>
        <taxon>Pseudomonadati</taxon>
        <taxon>Pseudomonadota</taxon>
        <taxon>Alphaproteobacteria</taxon>
        <taxon>Sphingomonadales</taxon>
        <taxon>Sphingomonadaceae</taxon>
        <taxon>Sphingomonas</taxon>
    </lineage>
</organism>
<keyword evidence="15" id="KW-1185">Reference proteome</keyword>